<dbReference type="AlphaFoldDB" id="A0A857DH89"/>
<gene>
    <name evidence="2" type="ORF">GQ588_04720</name>
</gene>
<name>A0A857DH89_9FIRM</name>
<reference evidence="2 3" key="1">
    <citation type="submission" date="2019-12" db="EMBL/GenBank/DDBJ databases">
        <title>Sequence classification of anaerobic respiratory reductive dehalogenases: First we see many, then we see few.</title>
        <authorList>
            <person name="Molenda O."/>
            <person name="Puentes Jacome L.A."/>
            <person name="Cao X."/>
            <person name="Nesbo C.L."/>
            <person name="Tang S."/>
            <person name="Morson N."/>
            <person name="Patron J."/>
            <person name="Lomheim L."/>
            <person name="Wishart D.S."/>
            <person name="Edwards E.A."/>
        </authorList>
    </citation>
    <scope>NUCLEOTIDE SEQUENCE [LARGE SCALE GENOMIC DNA]</scope>
    <source>
        <strain evidence="2 3">12DCA</strain>
    </source>
</reference>
<dbReference type="SUPFAM" id="SSF88659">
    <property type="entry name" value="Sigma3 and sigma4 domains of RNA polymerase sigma factors"/>
    <property type="match status" value="1"/>
</dbReference>
<protein>
    <submittedName>
        <fullName evidence="2">Uncharacterized protein</fullName>
    </submittedName>
</protein>
<dbReference type="RefSeq" id="WP_068883396.1">
    <property type="nucleotide sequence ID" value="NZ_CP046996.1"/>
</dbReference>
<accession>A0A857DH89</accession>
<dbReference type="InterPro" id="IPR013324">
    <property type="entry name" value="RNA_pol_sigma_r3/r4-like"/>
</dbReference>
<evidence type="ECO:0000256" key="1">
    <source>
        <dbReference type="SAM" id="Coils"/>
    </source>
</evidence>
<evidence type="ECO:0000313" key="2">
    <source>
        <dbReference type="EMBL" id="QGZ99997.1"/>
    </source>
</evidence>
<evidence type="ECO:0000313" key="3">
    <source>
        <dbReference type="Proteomes" id="UP000430508"/>
    </source>
</evidence>
<keyword evidence="1" id="KW-0175">Coiled coil</keyword>
<feature type="coiled-coil region" evidence="1">
    <location>
        <begin position="6"/>
        <end position="43"/>
    </location>
</feature>
<sequence length="181" mass="20710">MNDTAMKGMEAALRSYYRKLDELQVKKRALEAVEKNAEDIRRILLDVNQLIPSKGTVSSYRPVTGGGSGLVCDPTAQAYAEFTRSMEKSQRELVILLEKKIRLKMEIMHLESSIEGIGFALNLLDPVERMICEQYYGLKRKSNLQIGLALNMDEKTIRYRRKNINQKLSDYLKVKHLVKSG</sequence>
<dbReference type="EMBL" id="CP046996">
    <property type="protein sequence ID" value="QGZ99997.1"/>
    <property type="molecule type" value="Genomic_DNA"/>
</dbReference>
<organism evidence="2 3">
    <name type="scientific">Dehalobacter restrictus</name>
    <dbReference type="NCBI Taxonomy" id="55583"/>
    <lineage>
        <taxon>Bacteria</taxon>
        <taxon>Bacillati</taxon>
        <taxon>Bacillota</taxon>
        <taxon>Clostridia</taxon>
        <taxon>Eubacteriales</taxon>
        <taxon>Desulfitobacteriaceae</taxon>
        <taxon>Dehalobacter</taxon>
    </lineage>
</organism>
<proteinExistence type="predicted"/>
<dbReference type="Proteomes" id="UP000430508">
    <property type="component" value="Chromosome"/>
</dbReference>